<feature type="region of interest" description="Disordered" evidence="1">
    <location>
        <begin position="261"/>
        <end position="301"/>
    </location>
</feature>
<feature type="compositionally biased region" description="Polar residues" evidence="1">
    <location>
        <begin position="174"/>
        <end position="198"/>
    </location>
</feature>
<dbReference type="AlphaFoldDB" id="A0A5J4X3M7"/>
<feature type="region of interest" description="Disordered" evidence="1">
    <location>
        <begin position="157"/>
        <end position="202"/>
    </location>
</feature>
<feature type="compositionally biased region" description="Polar residues" evidence="1">
    <location>
        <begin position="414"/>
        <end position="431"/>
    </location>
</feature>
<reference evidence="2 3" key="1">
    <citation type="submission" date="2019-03" db="EMBL/GenBank/DDBJ databases">
        <title>Single cell metagenomics reveals metabolic interactions within the superorganism composed of flagellate Streblomastix strix and complex community of Bacteroidetes bacteria on its surface.</title>
        <authorList>
            <person name="Treitli S.C."/>
            <person name="Kolisko M."/>
            <person name="Husnik F."/>
            <person name="Keeling P."/>
            <person name="Hampl V."/>
        </authorList>
    </citation>
    <scope>NUCLEOTIDE SEQUENCE [LARGE SCALE GENOMIC DNA]</scope>
    <source>
        <strain evidence="2">ST1C</strain>
    </source>
</reference>
<dbReference type="EMBL" id="SNRW01000404">
    <property type="protein sequence ID" value="KAA6401356.1"/>
    <property type="molecule type" value="Genomic_DNA"/>
</dbReference>
<evidence type="ECO:0000256" key="1">
    <source>
        <dbReference type="SAM" id="MobiDB-lite"/>
    </source>
</evidence>
<gene>
    <name evidence="2" type="ORF">EZS28_003117</name>
</gene>
<protein>
    <submittedName>
        <fullName evidence="2">Uncharacterized protein</fullName>
    </submittedName>
</protein>
<proteinExistence type="predicted"/>
<feature type="compositionally biased region" description="Low complexity" evidence="1">
    <location>
        <begin position="400"/>
        <end position="413"/>
    </location>
</feature>
<feature type="compositionally biased region" description="Polar residues" evidence="1">
    <location>
        <begin position="950"/>
        <end position="965"/>
    </location>
</feature>
<accession>A0A5J4X3M7</accession>
<evidence type="ECO:0000313" key="2">
    <source>
        <dbReference type="EMBL" id="KAA6401356.1"/>
    </source>
</evidence>
<feature type="compositionally biased region" description="Acidic residues" evidence="1">
    <location>
        <begin position="278"/>
        <end position="290"/>
    </location>
</feature>
<feature type="compositionally biased region" description="Low complexity" evidence="1">
    <location>
        <begin position="157"/>
        <end position="173"/>
    </location>
</feature>
<dbReference type="Proteomes" id="UP000324800">
    <property type="component" value="Unassembled WGS sequence"/>
</dbReference>
<evidence type="ECO:0000313" key="3">
    <source>
        <dbReference type="Proteomes" id="UP000324800"/>
    </source>
</evidence>
<feature type="region of interest" description="Disordered" evidence="1">
    <location>
        <begin position="888"/>
        <end position="907"/>
    </location>
</feature>
<organism evidence="2 3">
    <name type="scientific">Streblomastix strix</name>
    <dbReference type="NCBI Taxonomy" id="222440"/>
    <lineage>
        <taxon>Eukaryota</taxon>
        <taxon>Metamonada</taxon>
        <taxon>Preaxostyla</taxon>
        <taxon>Oxymonadida</taxon>
        <taxon>Streblomastigidae</taxon>
        <taxon>Streblomastix</taxon>
    </lineage>
</organism>
<feature type="region of interest" description="Disordered" evidence="1">
    <location>
        <begin position="950"/>
        <end position="978"/>
    </location>
</feature>
<name>A0A5J4X3M7_9EUKA</name>
<feature type="compositionally biased region" description="Basic and acidic residues" evidence="1">
    <location>
        <begin position="888"/>
        <end position="902"/>
    </location>
</feature>
<feature type="region of interest" description="Disordered" evidence="1">
    <location>
        <begin position="386"/>
        <end position="454"/>
    </location>
</feature>
<comment type="caution">
    <text evidence="2">The sequence shown here is derived from an EMBL/GenBank/DDBJ whole genome shotgun (WGS) entry which is preliminary data.</text>
</comment>
<sequence>MARLINDHRKMVKEVVTIATESSKEINENENEDDNEQDNKQEIEILDQQSPYSFSNLPVGFPLPHPPINHLFDINIIQRSTLAIQGANSDIQSNYDGSRSSIGGLHNFEPMEMIPSLSLIRYVPLILQIILKEMTGIETTSSSAGIAGILNYQNQNTNNPNQPLQQSPQKSSNTIEPTSVTGTQRTLTTISSQSSLPNINPFDISGGMTSDLNINSLIQTQSPPSDLCRPCNLISLTAVHCAVVQQAIQLWVEQDEEEQRSNQGSIQFGDKRLNNLGIDDDDDDDDDDDTFDIKPKEDGNVSVAASNEPKLIRQGSTFIEQGKTYGNTSTSEFEKPVLTKQYLKELSKPPQDTQPHQSVQIISTEDLVYNPVALCNVVDNFVTSTVSSPNMPPPPPTKGQVVQQNQQQNQQQQSPNSPKKSPNINTNQQGKLSGDGNNSSNNSRSNLVPISPGNTNIQFPVDEEPVVDIGLILTKQQIFQLRQKLSPFLIERTQMNATIEYFMQCTDEFDQILSQAGTDGNLQLNISQLSSFYLPQKNLTPNTSLINFSKKLVFIHLLEALRLRSLLIAEHNSTERLTNIYISQASKLGLKLHSISLPLIKFEDFEGSGIQQLTNLGGSFTLGRTQDIGTLQRTMNDTFGTKKAPFKLQNTLQIEKNDGIELNDDPGGGLERIDIDEIKRVSGINDKDEDRLDNKDDAPAPLGIQEIGQQNQINKKIGQSTGPAQKQKVSLYRQRLQTRAAFWMNPANYYHHTNFAICDFDRHMGEFDFTLINAPAQSIYQLAQSNQQQQQKNQQLPVILIPSQNSQHKQSQGDGKSINIGGPGITRILGDDGLVDLRATLKAEIGQRIFLEVVVRFNQIIITQLAIILREKDKERIRHKIMEQSRKKRLGEYRQDKKRDRSNIGSSSGIVPASAYESFVSNILILRNPRRHFNSNPAFILSSLSRYDPNSQPQKNQFSSSTIHQSKAALIQSDKTLS</sequence>
<feature type="compositionally biased region" description="Low complexity" evidence="1">
    <location>
        <begin position="437"/>
        <end position="446"/>
    </location>
</feature>